<accession>A0A8T9B5W8</accession>
<dbReference type="AlphaFoldDB" id="A0A8T9B5W8"/>
<reference evidence="1 2" key="1">
    <citation type="submission" date="2018-05" db="EMBL/GenBank/DDBJ databases">
        <title>Whole genome sequencing for identification of molecular markers to develop diagnostic detection tools for the regulated plant pathogen Lachnellula willkommii.</title>
        <authorList>
            <person name="Giroux E."/>
            <person name="Bilodeau G."/>
        </authorList>
    </citation>
    <scope>NUCLEOTIDE SEQUENCE [LARGE SCALE GENOMIC DNA]</scope>
    <source>
        <strain evidence="1 2">CBS 203.66</strain>
    </source>
</reference>
<name>A0A8T9B5W8_9HELO</name>
<evidence type="ECO:0000313" key="2">
    <source>
        <dbReference type="Proteomes" id="UP000469559"/>
    </source>
</evidence>
<organism evidence="1 2">
    <name type="scientific">Lachnellula arida</name>
    <dbReference type="NCBI Taxonomy" id="1316785"/>
    <lineage>
        <taxon>Eukaryota</taxon>
        <taxon>Fungi</taxon>
        <taxon>Dikarya</taxon>
        <taxon>Ascomycota</taxon>
        <taxon>Pezizomycotina</taxon>
        <taxon>Leotiomycetes</taxon>
        <taxon>Helotiales</taxon>
        <taxon>Lachnaceae</taxon>
        <taxon>Lachnellula</taxon>
    </lineage>
</organism>
<evidence type="ECO:0000313" key="1">
    <source>
        <dbReference type="EMBL" id="TVY13949.1"/>
    </source>
</evidence>
<proteinExistence type="predicted"/>
<keyword evidence="2" id="KW-1185">Reference proteome</keyword>
<dbReference type="Proteomes" id="UP000469559">
    <property type="component" value="Unassembled WGS sequence"/>
</dbReference>
<dbReference type="EMBL" id="QGMF01000807">
    <property type="protein sequence ID" value="TVY13949.1"/>
    <property type="molecule type" value="Genomic_DNA"/>
</dbReference>
<comment type="caution">
    <text evidence="1">The sequence shown here is derived from an EMBL/GenBank/DDBJ whole genome shotgun (WGS) entry which is preliminary data.</text>
</comment>
<protein>
    <submittedName>
        <fullName evidence="1">Uncharacterized protein</fullName>
    </submittedName>
</protein>
<gene>
    <name evidence="1" type="ORF">LARI1_G008688</name>
</gene>
<sequence length="65" mass="7268">MVKMLTKSRFMEKQILARTATTIPLSAEALAKLNSGKLRYRCVLMAAKARNLDIQVAMTVRRNGS</sequence>